<accession>A0ABD0SCC0</accession>
<feature type="domain" description="Retrotransposon gag" evidence="1">
    <location>
        <begin position="203"/>
        <end position="276"/>
    </location>
</feature>
<comment type="caution">
    <text evidence="2">The sequence shown here is derived from an EMBL/GenBank/DDBJ whole genome shotgun (WGS) entry which is preliminary data.</text>
</comment>
<dbReference type="AlphaFoldDB" id="A0ABD0SCC0"/>
<evidence type="ECO:0000259" key="1">
    <source>
        <dbReference type="Pfam" id="PF03732"/>
    </source>
</evidence>
<protein>
    <recommendedName>
        <fullName evidence="1">Retrotransposon gag domain-containing protein</fullName>
    </recommendedName>
</protein>
<dbReference type="Pfam" id="PF03732">
    <property type="entry name" value="Retrotrans_gag"/>
    <property type="match status" value="1"/>
</dbReference>
<dbReference type="EMBL" id="JBEDNZ010000023">
    <property type="protein sequence ID" value="KAL0811693.1"/>
    <property type="molecule type" value="Genomic_DNA"/>
</dbReference>
<gene>
    <name evidence="2" type="ORF">ABMA28_009140</name>
</gene>
<dbReference type="InterPro" id="IPR005162">
    <property type="entry name" value="Retrotrans_gag_dom"/>
</dbReference>
<evidence type="ECO:0000313" key="2">
    <source>
        <dbReference type="EMBL" id="KAL0811693.1"/>
    </source>
</evidence>
<proteinExistence type="predicted"/>
<evidence type="ECO:0000313" key="3">
    <source>
        <dbReference type="Proteomes" id="UP001549921"/>
    </source>
</evidence>
<dbReference type="Proteomes" id="UP001549921">
    <property type="component" value="Unassembled WGS sequence"/>
</dbReference>
<organism evidence="2 3">
    <name type="scientific">Loxostege sticticalis</name>
    <name type="common">Beet webworm moth</name>
    <dbReference type="NCBI Taxonomy" id="481309"/>
    <lineage>
        <taxon>Eukaryota</taxon>
        <taxon>Metazoa</taxon>
        <taxon>Ecdysozoa</taxon>
        <taxon>Arthropoda</taxon>
        <taxon>Hexapoda</taxon>
        <taxon>Insecta</taxon>
        <taxon>Pterygota</taxon>
        <taxon>Neoptera</taxon>
        <taxon>Endopterygota</taxon>
        <taxon>Lepidoptera</taxon>
        <taxon>Glossata</taxon>
        <taxon>Ditrysia</taxon>
        <taxon>Pyraloidea</taxon>
        <taxon>Crambidae</taxon>
        <taxon>Pyraustinae</taxon>
        <taxon>Loxostege</taxon>
    </lineage>
</organism>
<name>A0ABD0SCC0_LOXSC</name>
<reference evidence="2 3" key="1">
    <citation type="submission" date="2024-06" db="EMBL/GenBank/DDBJ databases">
        <title>A chromosome-level genome assembly of beet webworm, Loxostege sticticalis.</title>
        <authorList>
            <person name="Zhang Y."/>
        </authorList>
    </citation>
    <scope>NUCLEOTIDE SEQUENCE [LARGE SCALE GENOMIC DNA]</scope>
    <source>
        <strain evidence="2">AQ028</strain>
        <tissue evidence="2">Male pupae</tissue>
    </source>
</reference>
<sequence>MTEERPICFNVLNKDELLYEVDIRDGVPENTVDRLRAQIRLLANEIPTDEVSVFEEDVEAELKTVDSKIKALLLKKLKRIQSLGNHIFHRLSRVEPAAEADQTLKDQLESRLLALLKRIDRMSHTFRSSFDFKPAEDVVPCESDLVETSLAAVRPVVNCDRVSYVHSLNLKFNGKDSVQAFIQRIEELCVSRNISKAKLFNSASKLFADEALYWYRGVRDEVTNWDSLKCLLLEEYLPYDYDHRLLHEIRSRTQGPEESISNYLSVMQNYFSRLRMPVGIDEKLSIESKSNSVSFCNT</sequence>